<dbReference type="InterPro" id="IPR007081">
    <property type="entry name" value="RNA_pol_Rpb1_5"/>
</dbReference>
<dbReference type="Proteomes" id="UP000034644">
    <property type="component" value="Unassembled WGS sequence"/>
</dbReference>
<evidence type="ECO:0000256" key="5">
    <source>
        <dbReference type="ARBA" id="ARBA00022723"/>
    </source>
</evidence>
<dbReference type="PANTHER" id="PTHR19376">
    <property type="entry name" value="DNA-DIRECTED RNA POLYMERASE"/>
    <property type="match status" value="1"/>
</dbReference>
<dbReference type="InterPro" id="IPR007066">
    <property type="entry name" value="RNA_pol_Rpb1_3"/>
</dbReference>
<feature type="domain" description="RNA polymerase Rpb1" evidence="9">
    <location>
        <begin position="202"/>
        <end position="410"/>
    </location>
</feature>
<accession>A0A0G1N9V3</accession>
<evidence type="ECO:0000256" key="3">
    <source>
        <dbReference type="ARBA" id="ARBA00022679"/>
    </source>
</evidence>
<evidence type="ECO:0000256" key="2">
    <source>
        <dbReference type="ARBA" id="ARBA00022478"/>
    </source>
</evidence>
<dbReference type="InterPro" id="IPR038120">
    <property type="entry name" value="Rpb1_funnel_sf"/>
</dbReference>
<evidence type="ECO:0000256" key="1">
    <source>
        <dbReference type="ARBA" id="ARBA00012418"/>
    </source>
</evidence>
<comment type="catalytic activity">
    <reaction evidence="7">
        <text>RNA(n) + a ribonucleoside 5'-triphosphate = RNA(n+1) + diphosphate</text>
        <dbReference type="Rhea" id="RHEA:21248"/>
        <dbReference type="Rhea" id="RHEA-COMP:14527"/>
        <dbReference type="Rhea" id="RHEA-COMP:17342"/>
        <dbReference type="ChEBI" id="CHEBI:33019"/>
        <dbReference type="ChEBI" id="CHEBI:61557"/>
        <dbReference type="ChEBI" id="CHEBI:140395"/>
        <dbReference type="EC" id="2.7.7.6"/>
    </reaction>
</comment>
<dbReference type="GO" id="GO:0006351">
    <property type="term" value="P:DNA-templated transcription"/>
    <property type="evidence" value="ECO:0007669"/>
    <property type="project" value="InterPro"/>
</dbReference>
<comment type="caution">
    <text evidence="10">The sequence shown here is derived from an EMBL/GenBank/DDBJ whole genome shotgun (WGS) entry which is preliminary data.</text>
</comment>
<dbReference type="Gene3D" id="2.40.50.100">
    <property type="match status" value="1"/>
</dbReference>
<dbReference type="GO" id="GO:0003677">
    <property type="term" value="F:DNA binding"/>
    <property type="evidence" value="ECO:0007669"/>
    <property type="project" value="InterPro"/>
</dbReference>
<dbReference type="EC" id="2.7.7.6" evidence="1"/>
<gene>
    <name evidence="10" type="ORF">UX27_C0041G0004</name>
</gene>
<dbReference type="Gene3D" id="1.10.1790.20">
    <property type="match status" value="1"/>
</dbReference>
<reference evidence="10 11" key="1">
    <citation type="journal article" date="2015" name="Nature">
        <title>rRNA introns, odd ribosomes, and small enigmatic genomes across a large radiation of phyla.</title>
        <authorList>
            <person name="Brown C.T."/>
            <person name="Hug L.A."/>
            <person name="Thomas B.C."/>
            <person name="Sharon I."/>
            <person name="Castelle C.J."/>
            <person name="Singh A."/>
            <person name="Wilkins M.J."/>
            <person name="Williams K.H."/>
            <person name="Banfield J.F."/>
        </authorList>
    </citation>
    <scope>NUCLEOTIDE SEQUENCE [LARGE SCALE GENOMIC DNA]</scope>
</reference>
<sequence>MDPSQDIVLGCYWLTKIKPSAQGEGNYYSSPDDAILASSFGKVDIRAKIKVLPDDMLKYKIFNGEIFETTVGRLMFNGTLPDDFPYINEETGKKILSSVVARLIEKYGIDATPDILDRIKEFGFRYATVSGISWGYHDLKLPEKKEEILAEAEKLAVEIKGQTSGARGSLGQLGQMTGMKGLMINPAGKIIDFPVRSSYKEGLGILEYFITTHGARKGEADTSLKTSKAGYLTRRLVDVSHDVVVTEESCADKEGIIVSRKMVESYGKKLSARIFGRTLSSSAGNFKKGHLLTMTDARELESSGAEEVNIYSPITCRAKKGVCRKCYGYDLGSGAPVKIGEAVGIIAAQSVGEPGTQLTMKTFHKGGIAGGGDITMGLPRVEEIFLLRIPKNPAVICDAEGEVLEIKQAGEELDLKTTDKIITVLIDRETSKTDKESKEFYIPFGRFITVKKGDKLKAGDVLTA</sequence>
<organism evidence="10 11">
    <name type="scientific">Candidatus Azambacteria bacterium GW2011_GWA2_45_90</name>
    <dbReference type="NCBI Taxonomy" id="1618614"/>
    <lineage>
        <taxon>Bacteria</taxon>
        <taxon>Candidatus Azamiibacteriota</taxon>
    </lineage>
</organism>
<dbReference type="PATRIC" id="fig|1618614.3.peg.498"/>
<dbReference type="InterPro" id="IPR042102">
    <property type="entry name" value="RNA_pol_Rpb1_3_sf"/>
</dbReference>
<keyword evidence="4" id="KW-0548">Nucleotidyltransferase</keyword>
<dbReference type="PANTHER" id="PTHR19376:SF54">
    <property type="entry name" value="DNA-DIRECTED RNA POLYMERASE SUBUNIT BETA"/>
    <property type="match status" value="1"/>
</dbReference>
<evidence type="ECO:0000313" key="11">
    <source>
        <dbReference type="Proteomes" id="UP000034644"/>
    </source>
</evidence>
<dbReference type="SUPFAM" id="SSF64484">
    <property type="entry name" value="beta and beta-prime subunits of DNA dependent RNA-polymerase"/>
    <property type="match status" value="1"/>
</dbReference>
<keyword evidence="2 10" id="KW-0240">DNA-directed RNA polymerase</keyword>
<dbReference type="InterPro" id="IPR045867">
    <property type="entry name" value="DNA-dir_RpoC_beta_prime"/>
</dbReference>
<dbReference type="AlphaFoldDB" id="A0A0G1N9V3"/>
<keyword evidence="5" id="KW-0479">Metal-binding</keyword>
<evidence type="ECO:0000259" key="8">
    <source>
        <dbReference type="Pfam" id="PF04983"/>
    </source>
</evidence>
<feature type="domain" description="RNA polymerase Rpb1" evidence="8">
    <location>
        <begin position="2"/>
        <end position="139"/>
    </location>
</feature>
<dbReference type="Gene3D" id="1.10.132.30">
    <property type="match status" value="1"/>
</dbReference>
<keyword evidence="3" id="KW-0808">Transferase</keyword>
<evidence type="ECO:0000256" key="6">
    <source>
        <dbReference type="ARBA" id="ARBA00023163"/>
    </source>
</evidence>
<dbReference type="Pfam" id="PF04998">
    <property type="entry name" value="RNA_pol_Rpb1_5"/>
    <property type="match status" value="1"/>
</dbReference>
<protein>
    <recommendedName>
        <fullName evidence="1">DNA-directed RNA polymerase</fullName>
        <ecNumber evidence="1">2.7.7.6</ecNumber>
    </recommendedName>
</protein>
<evidence type="ECO:0000313" key="10">
    <source>
        <dbReference type="EMBL" id="KKU17092.1"/>
    </source>
</evidence>
<proteinExistence type="predicted"/>
<evidence type="ECO:0000259" key="9">
    <source>
        <dbReference type="Pfam" id="PF04998"/>
    </source>
</evidence>
<dbReference type="EMBL" id="LCLO01000041">
    <property type="protein sequence ID" value="KKU17092.1"/>
    <property type="molecule type" value="Genomic_DNA"/>
</dbReference>
<dbReference type="Pfam" id="PF04983">
    <property type="entry name" value="RNA_pol_Rpb1_3"/>
    <property type="match status" value="1"/>
</dbReference>
<evidence type="ECO:0000256" key="7">
    <source>
        <dbReference type="ARBA" id="ARBA00048552"/>
    </source>
</evidence>
<name>A0A0G1N9V3_9BACT</name>
<dbReference type="GO" id="GO:0000428">
    <property type="term" value="C:DNA-directed RNA polymerase complex"/>
    <property type="evidence" value="ECO:0007669"/>
    <property type="project" value="UniProtKB-KW"/>
</dbReference>
<keyword evidence="6" id="KW-0804">Transcription</keyword>
<dbReference type="GO" id="GO:0046872">
    <property type="term" value="F:metal ion binding"/>
    <property type="evidence" value="ECO:0007669"/>
    <property type="project" value="UniProtKB-KW"/>
</dbReference>
<dbReference type="GO" id="GO:0003899">
    <property type="term" value="F:DNA-directed RNA polymerase activity"/>
    <property type="evidence" value="ECO:0007669"/>
    <property type="project" value="UniProtKB-EC"/>
</dbReference>
<dbReference type="Gene3D" id="1.10.274.100">
    <property type="entry name" value="RNA polymerase Rpb1, domain 3"/>
    <property type="match status" value="1"/>
</dbReference>
<evidence type="ECO:0000256" key="4">
    <source>
        <dbReference type="ARBA" id="ARBA00022695"/>
    </source>
</evidence>